<gene>
    <name evidence="7" type="ORF">D0Z07_4787</name>
</gene>
<evidence type="ECO:0000313" key="8">
    <source>
        <dbReference type="Proteomes" id="UP000785200"/>
    </source>
</evidence>
<dbReference type="Proteomes" id="UP000785200">
    <property type="component" value="Unassembled WGS sequence"/>
</dbReference>
<evidence type="ECO:0000256" key="4">
    <source>
        <dbReference type="ARBA" id="ARBA00022490"/>
    </source>
</evidence>
<evidence type="ECO:0000313" key="7">
    <source>
        <dbReference type="EMBL" id="KAG0648724.1"/>
    </source>
</evidence>
<comment type="similarity">
    <text evidence="2">Belongs to the dynactin subunits 5/6 family. Dynactin subunit 6 subfamily.</text>
</comment>
<dbReference type="InterPro" id="IPR027777">
    <property type="entry name" value="DCTN6"/>
</dbReference>
<proteinExistence type="inferred from homology"/>
<dbReference type="AlphaFoldDB" id="A0A9P6VJB5"/>
<dbReference type="GO" id="GO:0005869">
    <property type="term" value="C:dynactin complex"/>
    <property type="evidence" value="ECO:0007669"/>
    <property type="project" value="InterPro"/>
</dbReference>
<dbReference type="Pfam" id="PF00132">
    <property type="entry name" value="Hexapep"/>
    <property type="match status" value="1"/>
</dbReference>
<dbReference type="OrthoDB" id="2355at2759"/>
<dbReference type="SUPFAM" id="SSF51161">
    <property type="entry name" value="Trimeric LpxA-like enzymes"/>
    <property type="match status" value="1"/>
</dbReference>
<comment type="subcellular location">
    <subcellularLocation>
        <location evidence="1">Cytoplasm</location>
        <location evidence="1">Cytoskeleton</location>
    </subcellularLocation>
</comment>
<evidence type="ECO:0000256" key="3">
    <source>
        <dbReference type="ARBA" id="ARBA00016573"/>
    </source>
</evidence>
<sequence>MSSSKRASTMPAAPKPPTSLSSTLVIADNAALTGTHLITLGSNTVVHPRTKLSSAFAPIKIGSSCIISERSAIGLQSAPAEDEKDGVVFENGVIVEVGAVVEAKRIGEGSVIEVNAKIGKGVVIGKHCKIGSMCEVADGEVIPDFTVIYSNGLRRIDASGIENLKLKMVGRQVDVLRKLIPTNLAKFQ</sequence>
<dbReference type="InterPro" id="IPR001451">
    <property type="entry name" value="Hexapep"/>
</dbReference>
<comment type="caution">
    <text evidence="7">The sequence shown here is derived from an EMBL/GenBank/DDBJ whole genome shotgun (WGS) entry which is preliminary data.</text>
</comment>
<evidence type="ECO:0000256" key="6">
    <source>
        <dbReference type="ARBA" id="ARBA00034687"/>
    </source>
</evidence>
<evidence type="ECO:0000256" key="2">
    <source>
        <dbReference type="ARBA" id="ARBA00007719"/>
    </source>
</evidence>
<dbReference type="InterPro" id="IPR011004">
    <property type="entry name" value="Trimer_LpxA-like_sf"/>
</dbReference>
<dbReference type="GO" id="GO:0070840">
    <property type="term" value="F:dynein complex binding"/>
    <property type="evidence" value="ECO:0007669"/>
    <property type="project" value="TreeGrafter"/>
</dbReference>
<evidence type="ECO:0000256" key="1">
    <source>
        <dbReference type="ARBA" id="ARBA00004245"/>
    </source>
</evidence>
<dbReference type="PANTHER" id="PTHR13072:SF0">
    <property type="entry name" value="DYNACTIN SUBUNIT 6"/>
    <property type="match status" value="1"/>
</dbReference>
<keyword evidence="8" id="KW-1185">Reference proteome</keyword>
<dbReference type="GO" id="GO:0007052">
    <property type="term" value="P:mitotic spindle organization"/>
    <property type="evidence" value="ECO:0007669"/>
    <property type="project" value="TreeGrafter"/>
</dbReference>
<organism evidence="7 8">
    <name type="scientific">Hyphodiscus hymeniophilus</name>
    <dbReference type="NCBI Taxonomy" id="353542"/>
    <lineage>
        <taxon>Eukaryota</taxon>
        <taxon>Fungi</taxon>
        <taxon>Dikarya</taxon>
        <taxon>Ascomycota</taxon>
        <taxon>Pezizomycotina</taxon>
        <taxon>Leotiomycetes</taxon>
        <taxon>Helotiales</taxon>
        <taxon>Hyphodiscaceae</taxon>
        <taxon>Hyphodiscus</taxon>
    </lineage>
</organism>
<protein>
    <recommendedName>
        <fullName evidence="3">Dynactin subunit 6</fullName>
    </recommendedName>
</protein>
<accession>A0A9P6VJB5</accession>
<evidence type="ECO:0000256" key="5">
    <source>
        <dbReference type="ARBA" id="ARBA00023212"/>
    </source>
</evidence>
<dbReference type="Gene3D" id="2.160.10.10">
    <property type="entry name" value="Hexapeptide repeat proteins"/>
    <property type="match status" value="1"/>
</dbReference>
<name>A0A9P6VJB5_9HELO</name>
<keyword evidence="5" id="KW-0206">Cytoskeleton</keyword>
<dbReference type="EMBL" id="VNKQ01000009">
    <property type="protein sequence ID" value="KAG0648724.1"/>
    <property type="molecule type" value="Genomic_DNA"/>
</dbReference>
<reference evidence="7" key="1">
    <citation type="submission" date="2019-07" db="EMBL/GenBank/DDBJ databases">
        <title>Hyphodiscus hymeniophilus genome sequencing and assembly.</title>
        <authorList>
            <person name="Kramer G."/>
            <person name="Nodwell J."/>
        </authorList>
    </citation>
    <scope>NUCLEOTIDE SEQUENCE</scope>
    <source>
        <strain evidence="7">ATCC 34498</strain>
    </source>
</reference>
<keyword evidence="4" id="KW-0963">Cytoplasm</keyword>
<comment type="function">
    <text evidence="6">Part of the dynactin complex that activates the molecular motor dynein for ultra-processive transport along microtubules.</text>
</comment>
<dbReference type="PANTHER" id="PTHR13072">
    <property type="entry name" value="DYNACTIN 6"/>
    <property type="match status" value="1"/>
</dbReference>